<organism evidence="1 2">
    <name type="scientific">Mycobacteroides abscessus</name>
    <dbReference type="NCBI Taxonomy" id="36809"/>
    <lineage>
        <taxon>Bacteria</taxon>
        <taxon>Bacillati</taxon>
        <taxon>Actinomycetota</taxon>
        <taxon>Actinomycetes</taxon>
        <taxon>Mycobacteriales</taxon>
        <taxon>Mycobacteriaceae</taxon>
        <taxon>Mycobacteroides</taxon>
    </lineage>
</organism>
<gene>
    <name evidence="1" type="ORF">ERS075579_02841</name>
</gene>
<proteinExistence type="predicted"/>
<evidence type="ECO:0000313" key="2">
    <source>
        <dbReference type="Proteomes" id="UP000045782"/>
    </source>
</evidence>
<dbReference type="Proteomes" id="UP000045782">
    <property type="component" value="Unassembled WGS sequence"/>
</dbReference>
<protein>
    <submittedName>
        <fullName evidence="1">Uncharacterized protein</fullName>
    </submittedName>
</protein>
<sequence>MPAGVEVVVKEGFATIDFVDGTLRGPGLAKLLEVGTPPEAIEKLTREGPRAVYVVPEGNAREAGLLDEVNADDSNDGPPPAGMTDATTGDDGSGAALPLAEPVSTDAEGTAIGDPTQEPLPTGDFAPKAWPEGDPELDWKRPQLDAYAASKGLDTKELPNKEAVFAAIAKHASEAMNS</sequence>
<dbReference type="RefSeq" id="WP_016896084.1">
    <property type="nucleotide sequence ID" value="NZ_CSWP01000005.1"/>
</dbReference>
<reference evidence="1 2" key="1">
    <citation type="submission" date="2015-03" db="EMBL/GenBank/DDBJ databases">
        <authorList>
            <person name="Murphy D."/>
        </authorList>
    </citation>
    <scope>NUCLEOTIDE SEQUENCE [LARGE SCALE GENOMIC DNA]</scope>
    <source>
        <strain evidence="1 2">PAP088</strain>
    </source>
</reference>
<accession>A0A0U0ZPP3</accession>
<dbReference type="AlphaFoldDB" id="A0A0U0ZPP3"/>
<dbReference type="EMBL" id="CSWP01000005">
    <property type="protein sequence ID" value="CPV56798.1"/>
    <property type="molecule type" value="Genomic_DNA"/>
</dbReference>
<name>A0A0U0ZPP3_9MYCO</name>
<evidence type="ECO:0000313" key="1">
    <source>
        <dbReference type="EMBL" id="CPV56798.1"/>
    </source>
</evidence>